<feature type="transmembrane region" description="Helical" evidence="1">
    <location>
        <begin position="225"/>
        <end position="246"/>
    </location>
</feature>
<comment type="caution">
    <text evidence="2">The sequence shown here is derived from an EMBL/GenBank/DDBJ whole genome shotgun (WGS) entry which is preliminary data.</text>
</comment>
<keyword evidence="1" id="KW-0812">Transmembrane</keyword>
<protein>
    <submittedName>
        <fullName evidence="2">ABC transporter permease</fullName>
    </submittedName>
</protein>
<feature type="transmembrane region" description="Helical" evidence="1">
    <location>
        <begin position="507"/>
        <end position="530"/>
    </location>
</feature>
<feature type="transmembrane region" description="Helical" evidence="1">
    <location>
        <begin position="326"/>
        <end position="343"/>
    </location>
</feature>
<keyword evidence="3" id="KW-1185">Reference proteome</keyword>
<gene>
    <name evidence="2" type="ORF">GFD25_02480</name>
</gene>
<dbReference type="AlphaFoldDB" id="A0A6N9Z3H2"/>
<feature type="transmembrane region" description="Helical" evidence="1">
    <location>
        <begin position="26"/>
        <end position="50"/>
    </location>
</feature>
<keyword evidence="1" id="KW-1133">Transmembrane helix</keyword>
<evidence type="ECO:0000256" key="1">
    <source>
        <dbReference type="SAM" id="Phobius"/>
    </source>
</evidence>
<name>A0A6N9Z3H2_9BIFI</name>
<feature type="transmembrane region" description="Helical" evidence="1">
    <location>
        <begin position="152"/>
        <end position="177"/>
    </location>
</feature>
<reference evidence="2 3" key="1">
    <citation type="submission" date="2019-10" db="EMBL/GenBank/DDBJ databases">
        <title>Bifidobacterium from non-human primates.</title>
        <authorList>
            <person name="Modesto M."/>
        </authorList>
    </citation>
    <scope>NUCLEOTIDE SEQUENCE [LARGE SCALE GENOMIC DNA]</scope>
    <source>
        <strain evidence="2 3">TRE17</strain>
    </source>
</reference>
<feature type="transmembrane region" description="Helical" evidence="1">
    <location>
        <begin position="71"/>
        <end position="96"/>
    </location>
</feature>
<keyword evidence="1" id="KW-0472">Membrane</keyword>
<evidence type="ECO:0000313" key="2">
    <source>
        <dbReference type="EMBL" id="NEG88894.1"/>
    </source>
</evidence>
<sequence>MSTAATLIRLRWALTRATLRKSPWQVVAFVIGVVIAVCVVVGTALGAWGVGSMSPMGATGPVLLENGDYRFLRLFSVFLGSIITFMTGFVQLMMLGEGSTMSPKRFALYGIPDRELQFGLLAAGLTGIPAITGVLSFMAWSLAYRGMGIGAVVAELVAAVFAVVTITSIAKLLISLATTLVTSKRGKSLFYIVILLLFVTICQIPNILVNSGVMDDLAPQARGQVAYAMASLLAWTPFGAAFQLPFDVATGAWGACLARLALLAATWVVCFAICTWCLRHERLKGDVAGATVTAKGIGAFGWMPDSRSGAVSARLFAYLKRDPRQAPLFAMPLFFLVIFTVQSHGIHEIVWGALVMSGWMMLVAESNGLSYDGRGFAMQVIAGVPGVTDRIGRVRVYVGIIVAYMTVLFVAAAIITGDWSSPSGLLAGLMFASVGVAVAFSGLGIAEVTSCALMYPVASMDKPFSSPQGRMVAQGFFPFVYMFGSLLAMLPSFIAWIALMATGAFYGLYWLMIPVSLANGIGVLALGTWLGGKLLDARMLSVMHTLDSFASLQR</sequence>
<feature type="transmembrane region" description="Helical" evidence="1">
    <location>
        <begin position="476"/>
        <end position="501"/>
    </location>
</feature>
<feature type="transmembrane region" description="Helical" evidence="1">
    <location>
        <begin position="116"/>
        <end position="140"/>
    </location>
</feature>
<dbReference type="EMBL" id="WHZW01000004">
    <property type="protein sequence ID" value="NEG88894.1"/>
    <property type="molecule type" value="Genomic_DNA"/>
</dbReference>
<feature type="transmembrane region" description="Helical" evidence="1">
    <location>
        <begin position="189"/>
        <end position="213"/>
    </location>
</feature>
<accession>A0A6N9Z3H2</accession>
<evidence type="ECO:0000313" key="3">
    <source>
        <dbReference type="Proteomes" id="UP000469194"/>
    </source>
</evidence>
<dbReference type="Proteomes" id="UP000469194">
    <property type="component" value="Unassembled WGS sequence"/>
</dbReference>
<feature type="transmembrane region" description="Helical" evidence="1">
    <location>
        <begin position="252"/>
        <end position="278"/>
    </location>
</feature>
<feature type="transmembrane region" description="Helical" evidence="1">
    <location>
        <begin position="349"/>
        <end position="369"/>
    </location>
</feature>
<feature type="transmembrane region" description="Helical" evidence="1">
    <location>
        <begin position="429"/>
        <end position="455"/>
    </location>
</feature>
<feature type="transmembrane region" description="Helical" evidence="1">
    <location>
        <begin position="396"/>
        <end position="417"/>
    </location>
</feature>
<organism evidence="2 3">
    <name type="scientific">Bifidobacterium aerophilum</name>
    <dbReference type="NCBI Taxonomy" id="1798155"/>
    <lineage>
        <taxon>Bacteria</taxon>
        <taxon>Bacillati</taxon>
        <taxon>Actinomycetota</taxon>
        <taxon>Actinomycetes</taxon>
        <taxon>Bifidobacteriales</taxon>
        <taxon>Bifidobacteriaceae</taxon>
        <taxon>Bifidobacterium</taxon>
    </lineage>
</organism>
<proteinExistence type="predicted"/>
<dbReference type="RefSeq" id="WP_163229650.1">
    <property type="nucleotide sequence ID" value="NZ_WHZW01000004.1"/>
</dbReference>